<gene>
    <name evidence="1" type="ORF">C8E03_11951</name>
</gene>
<evidence type="ECO:0000313" key="1">
    <source>
        <dbReference type="EMBL" id="PXV85127.1"/>
    </source>
</evidence>
<sequence>MYGLGLTLIIIGGCCMDSVDLRIPVALILFGAGTCLIKYTKLHRCNRKVEDWKMQKYLKP</sequence>
<comment type="caution">
    <text evidence="1">The sequence shown here is derived from an EMBL/GenBank/DDBJ whole genome shotgun (WGS) entry which is preliminary data.</text>
</comment>
<accession>A0A318EGN9</accession>
<dbReference type="Proteomes" id="UP000247523">
    <property type="component" value="Unassembled WGS sequence"/>
</dbReference>
<dbReference type="AlphaFoldDB" id="A0A318EGN9"/>
<evidence type="ECO:0000313" key="2">
    <source>
        <dbReference type="Proteomes" id="UP000247523"/>
    </source>
</evidence>
<name>A0A318EGN9_9FIRM</name>
<protein>
    <submittedName>
        <fullName evidence="1">Uncharacterized protein</fullName>
    </submittedName>
</protein>
<dbReference type="EMBL" id="QICS01000019">
    <property type="protein sequence ID" value="PXV85127.1"/>
    <property type="molecule type" value="Genomic_DNA"/>
</dbReference>
<proteinExistence type="predicted"/>
<organism evidence="1 2">
    <name type="scientific">Lachnotalea glycerini</name>
    <dbReference type="NCBI Taxonomy" id="1763509"/>
    <lineage>
        <taxon>Bacteria</taxon>
        <taxon>Bacillati</taxon>
        <taxon>Bacillota</taxon>
        <taxon>Clostridia</taxon>
        <taxon>Lachnospirales</taxon>
        <taxon>Lachnospiraceae</taxon>
        <taxon>Lachnotalea</taxon>
    </lineage>
</organism>
<reference evidence="1 2" key="1">
    <citation type="submission" date="2018-05" db="EMBL/GenBank/DDBJ databases">
        <title>Genomic Encyclopedia of Type Strains, Phase IV (KMG-IV): sequencing the most valuable type-strain genomes for metagenomic binning, comparative biology and taxonomic classification.</title>
        <authorList>
            <person name="Goeker M."/>
        </authorList>
    </citation>
    <scope>NUCLEOTIDE SEQUENCE [LARGE SCALE GENOMIC DNA]</scope>
    <source>
        <strain evidence="1 2">DSM 28816</strain>
    </source>
</reference>